<comment type="caution">
    <text evidence="2">The sequence shown here is derived from an EMBL/GenBank/DDBJ whole genome shotgun (WGS) entry which is preliminary data.</text>
</comment>
<accession>A0ABW9NMD4</accession>
<protein>
    <recommendedName>
        <fullName evidence="4">Secreted protein</fullName>
    </recommendedName>
</protein>
<feature type="region of interest" description="Disordered" evidence="1">
    <location>
        <begin position="9"/>
        <end position="31"/>
    </location>
</feature>
<dbReference type="EMBL" id="VDEQ01000019">
    <property type="protein sequence ID" value="MQS34482.1"/>
    <property type="molecule type" value="Genomic_DNA"/>
</dbReference>
<evidence type="ECO:0000256" key="1">
    <source>
        <dbReference type="SAM" id="MobiDB-lite"/>
    </source>
</evidence>
<feature type="compositionally biased region" description="Low complexity" evidence="1">
    <location>
        <begin position="9"/>
        <end position="29"/>
    </location>
</feature>
<dbReference type="RefSeq" id="WP_153480584.1">
    <property type="nucleotide sequence ID" value="NZ_VDEQ01000019.1"/>
</dbReference>
<dbReference type="Proteomes" id="UP000460558">
    <property type="component" value="Unassembled WGS sequence"/>
</dbReference>
<name>A0ABW9NMD4_9ACTN</name>
<evidence type="ECO:0000313" key="3">
    <source>
        <dbReference type="Proteomes" id="UP000460558"/>
    </source>
</evidence>
<sequence length="82" mass="8366">MRIPGFAVATAAAGGRGTAPAGPPRTAGTGSDGLVPQEIFCESVEGPICHAGCEGLDNFDDCYAGCLEDRCRYWDLWGGGSG</sequence>
<gene>
    <name evidence="2" type="ORF">FFZ77_02230</name>
</gene>
<keyword evidence="3" id="KW-1185">Reference proteome</keyword>
<reference evidence="2 3" key="1">
    <citation type="submission" date="2019-06" db="EMBL/GenBank/DDBJ databases">
        <title>Comparative genomics and metabolomics analyses of clavulanic acid producing Streptomyces species provides insight into specialized metabolism and evolution of beta-lactam biosynthetic gene clusters.</title>
        <authorList>
            <person name="Moore M.A."/>
            <person name="Cruz-Morales P."/>
            <person name="Barona Gomez F."/>
            <person name="Kapil T."/>
        </authorList>
    </citation>
    <scope>NUCLEOTIDE SEQUENCE [LARGE SCALE GENOMIC DNA]</scope>
    <source>
        <strain evidence="2 3">T-272</strain>
    </source>
</reference>
<organism evidence="2 3">
    <name type="scientific">Streptomyces katsurahamanus</name>
    <dbReference type="NCBI Taxonomy" id="2577098"/>
    <lineage>
        <taxon>Bacteria</taxon>
        <taxon>Bacillati</taxon>
        <taxon>Actinomycetota</taxon>
        <taxon>Actinomycetes</taxon>
        <taxon>Kitasatosporales</taxon>
        <taxon>Streptomycetaceae</taxon>
        <taxon>Streptomyces</taxon>
    </lineage>
</organism>
<proteinExistence type="predicted"/>
<evidence type="ECO:0000313" key="2">
    <source>
        <dbReference type="EMBL" id="MQS34482.1"/>
    </source>
</evidence>
<evidence type="ECO:0008006" key="4">
    <source>
        <dbReference type="Google" id="ProtNLM"/>
    </source>
</evidence>